<gene>
    <name evidence="1" type="ORF">EVAR_40149_1</name>
</gene>
<evidence type="ECO:0000313" key="2">
    <source>
        <dbReference type="Proteomes" id="UP000299102"/>
    </source>
</evidence>
<accession>A0A4C1YI54</accession>
<name>A0A4C1YI54_EUMVA</name>
<comment type="caution">
    <text evidence="1">The sequence shown here is derived from an EMBL/GenBank/DDBJ whole genome shotgun (WGS) entry which is preliminary data.</text>
</comment>
<proteinExistence type="predicted"/>
<reference evidence="1 2" key="1">
    <citation type="journal article" date="2019" name="Commun. Biol.">
        <title>The bagworm genome reveals a unique fibroin gene that provides high tensile strength.</title>
        <authorList>
            <person name="Kono N."/>
            <person name="Nakamura H."/>
            <person name="Ohtoshi R."/>
            <person name="Tomita M."/>
            <person name="Numata K."/>
            <person name="Arakawa K."/>
        </authorList>
    </citation>
    <scope>NUCLEOTIDE SEQUENCE [LARGE SCALE GENOMIC DNA]</scope>
</reference>
<evidence type="ECO:0000313" key="1">
    <source>
        <dbReference type="EMBL" id="GBP74319.1"/>
    </source>
</evidence>
<keyword evidence="2" id="KW-1185">Reference proteome</keyword>
<sequence>MTTLPPPQVTGKCVLRGDYLTPQRDRQRCPNKCRFTPLRSPTAVANRGMQREQLFIWLHRAVTAIQSGFLCIPPQALYLSEDSVTHLNKAFIVVHILTQRSHASFGGELE</sequence>
<protein>
    <submittedName>
        <fullName evidence="1">Uncharacterized protein</fullName>
    </submittedName>
</protein>
<organism evidence="1 2">
    <name type="scientific">Eumeta variegata</name>
    <name type="common">Bagworm moth</name>
    <name type="synonym">Eumeta japonica</name>
    <dbReference type="NCBI Taxonomy" id="151549"/>
    <lineage>
        <taxon>Eukaryota</taxon>
        <taxon>Metazoa</taxon>
        <taxon>Ecdysozoa</taxon>
        <taxon>Arthropoda</taxon>
        <taxon>Hexapoda</taxon>
        <taxon>Insecta</taxon>
        <taxon>Pterygota</taxon>
        <taxon>Neoptera</taxon>
        <taxon>Endopterygota</taxon>
        <taxon>Lepidoptera</taxon>
        <taxon>Glossata</taxon>
        <taxon>Ditrysia</taxon>
        <taxon>Tineoidea</taxon>
        <taxon>Psychidae</taxon>
        <taxon>Oiketicinae</taxon>
        <taxon>Eumeta</taxon>
    </lineage>
</organism>
<dbReference type="AlphaFoldDB" id="A0A4C1YI54"/>
<dbReference type="EMBL" id="BGZK01001203">
    <property type="protein sequence ID" value="GBP74319.1"/>
    <property type="molecule type" value="Genomic_DNA"/>
</dbReference>
<dbReference type="Proteomes" id="UP000299102">
    <property type="component" value="Unassembled WGS sequence"/>
</dbReference>